<dbReference type="STRING" id="1803587.GCA_001593825_02780"/>
<dbReference type="EMBL" id="LJOY01000005">
    <property type="protein sequence ID" value="OBQ26965.1"/>
    <property type="molecule type" value="Genomic_DNA"/>
</dbReference>
<dbReference type="AlphaFoldDB" id="A0A1B7W154"/>
<evidence type="ECO:0000313" key="3">
    <source>
        <dbReference type="Proteomes" id="UP000092382"/>
    </source>
</evidence>
<evidence type="ECO:0000259" key="1">
    <source>
        <dbReference type="Pfam" id="PF01850"/>
    </source>
</evidence>
<dbReference type="Gene3D" id="3.40.50.1010">
    <property type="entry name" value="5'-nuclease"/>
    <property type="match status" value="1"/>
</dbReference>
<dbReference type="Proteomes" id="UP000092382">
    <property type="component" value="Unassembled WGS sequence"/>
</dbReference>
<comment type="caution">
    <text evidence="2">The sequence shown here is derived from an EMBL/GenBank/DDBJ whole genome shotgun (WGS) entry which is preliminary data.</text>
</comment>
<dbReference type="SUPFAM" id="SSF88723">
    <property type="entry name" value="PIN domain-like"/>
    <property type="match status" value="1"/>
</dbReference>
<accession>A0A1B7W154</accession>
<dbReference type="InterPro" id="IPR029060">
    <property type="entry name" value="PIN-like_dom_sf"/>
</dbReference>
<reference evidence="2 3" key="1">
    <citation type="submission" date="2015-09" db="EMBL/GenBank/DDBJ databases">
        <title>Whole genome shotgun sequence assembly of Aphanizomenon flos-aquae UKL13.</title>
        <authorList>
            <person name="Driscoll C."/>
        </authorList>
    </citation>
    <scope>NUCLEOTIDE SEQUENCE [LARGE SCALE GENOMIC DNA]</scope>
    <source>
        <strain evidence="2">MDT13</strain>
    </source>
</reference>
<feature type="domain" description="PIN" evidence="1">
    <location>
        <begin position="14"/>
        <end position="134"/>
    </location>
</feature>
<evidence type="ECO:0000313" key="2">
    <source>
        <dbReference type="EMBL" id="OBQ26965.1"/>
    </source>
</evidence>
<dbReference type="Pfam" id="PF01850">
    <property type="entry name" value="PIN"/>
    <property type="match status" value="1"/>
</dbReference>
<gene>
    <name evidence="2" type="ORF">AN481_02655</name>
</gene>
<dbReference type="InterPro" id="IPR002716">
    <property type="entry name" value="PIN_dom"/>
</dbReference>
<name>A0A1B7W154_APHFL</name>
<organism evidence="2 3">
    <name type="scientific">Aphanizomenon flos-aquae LD13</name>
    <dbReference type="NCBI Taxonomy" id="1710894"/>
    <lineage>
        <taxon>Bacteria</taxon>
        <taxon>Bacillati</taxon>
        <taxon>Cyanobacteriota</taxon>
        <taxon>Cyanophyceae</taxon>
        <taxon>Nostocales</taxon>
        <taxon>Aphanizomenonaceae</taxon>
        <taxon>Aphanizomenon</taxon>
    </lineage>
</organism>
<sequence>MEWLNELQGKIIGLDTAPLIYFIEENPSYLEVTDAFFTAMYRGEFSVVTSVLTISEVLVYPLRAGNTILAQQYRDILFNSQGLITIEVLPDIAENAAKLRADYNLRTPDAIQMATAIYGGASFFLTNDIRLPSLPGLTVLVLNQLIS</sequence>
<proteinExistence type="predicted"/>
<protein>
    <submittedName>
        <fullName evidence="2">Twitching motility protein PilT</fullName>
    </submittedName>
</protein>
<dbReference type="PATRIC" id="fig|1710894.3.peg.691"/>